<accession>A0A292Q1F1</accession>
<gene>
    <name evidence="2" type="ORF">GSTUAT00003365001</name>
</gene>
<keyword evidence="3" id="KW-1185">Reference proteome</keyword>
<evidence type="ECO:0000313" key="2">
    <source>
        <dbReference type="EMBL" id="CUS12530.1"/>
    </source>
</evidence>
<dbReference type="AlphaFoldDB" id="A0A292Q1F1"/>
<evidence type="ECO:0000313" key="3">
    <source>
        <dbReference type="Proteomes" id="UP001412239"/>
    </source>
</evidence>
<feature type="region of interest" description="Disordered" evidence="1">
    <location>
        <begin position="1"/>
        <end position="23"/>
    </location>
</feature>
<dbReference type="Proteomes" id="UP001412239">
    <property type="component" value="Unassembled WGS sequence"/>
</dbReference>
<sequence>MGGHVLRPYSEQERGQVSTMYKPKPMHQSLGSMAEYSPAFVLMVPVAVASSKEEYLKSVSKIGLLGNNVIPGVLQQFLAALVREVLH</sequence>
<protein>
    <submittedName>
        <fullName evidence="2">Uncharacterized protein</fullName>
    </submittedName>
</protein>
<reference evidence="2" key="1">
    <citation type="submission" date="2015-10" db="EMBL/GenBank/DDBJ databases">
        <authorList>
            <person name="Regsiter A."/>
            <person name="william w."/>
        </authorList>
    </citation>
    <scope>NUCLEOTIDE SEQUENCE</scope>
    <source>
        <strain evidence="2">Montdore</strain>
    </source>
</reference>
<evidence type="ECO:0000256" key="1">
    <source>
        <dbReference type="SAM" id="MobiDB-lite"/>
    </source>
</evidence>
<dbReference type="EMBL" id="LN890989">
    <property type="protein sequence ID" value="CUS12530.1"/>
    <property type="molecule type" value="Genomic_DNA"/>
</dbReference>
<organism evidence="2 3">
    <name type="scientific">Tuber aestivum</name>
    <name type="common">summer truffle</name>
    <dbReference type="NCBI Taxonomy" id="59557"/>
    <lineage>
        <taxon>Eukaryota</taxon>
        <taxon>Fungi</taxon>
        <taxon>Dikarya</taxon>
        <taxon>Ascomycota</taxon>
        <taxon>Pezizomycotina</taxon>
        <taxon>Pezizomycetes</taxon>
        <taxon>Pezizales</taxon>
        <taxon>Tuberaceae</taxon>
        <taxon>Tuber</taxon>
    </lineage>
</organism>
<name>A0A292Q1F1_9PEZI</name>
<proteinExistence type="predicted"/>